<feature type="compositionally biased region" description="Gly residues" evidence="1">
    <location>
        <begin position="19"/>
        <end position="29"/>
    </location>
</feature>
<name>A0AA36MK01_9DINO</name>
<dbReference type="Gene3D" id="3.30.40.10">
    <property type="entry name" value="Zinc/RING finger domain, C3HC4 (zinc finger)"/>
    <property type="match status" value="1"/>
</dbReference>
<dbReference type="InterPro" id="IPR003613">
    <property type="entry name" value="Ubox_domain"/>
</dbReference>
<dbReference type="AlphaFoldDB" id="A0AA36MK01"/>
<proteinExistence type="predicted"/>
<gene>
    <name evidence="3" type="ORF">EVOR1521_LOCUS4593</name>
</gene>
<dbReference type="EMBL" id="CAUJNA010000313">
    <property type="protein sequence ID" value="CAJ1375284.1"/>
    <property type="molecule type" value="Genomic_DNA"/>
</dbReference>
<reference evidence="3" key="1">
    <citation type="submission" date="2023-08" db="EMBL/GenBank/DDBJ databases">
        <authorList>
            <person name="Chen Y."/>
            <person name="Shah S."/>
            <person name="Dougan E. K."/>
            <person name="Thang M."/>
            <person name="Chan C."/>
        </authorList>
    </citation>
    <scope>NUCLEOTIDE SEQUENCE</scope>
</reference>
<dbReference type="SMART" id="SM00504">
    <property type="entry name" value="Ubox"/>
    <property type="match status" value="1"/>
</dbReference>
<evidence type="ECO:0000259" key="2">
    <source>
        <dbReference type="SMART" id="SM00504"/>
    </source>
</evidence>
<dbReference type="InterPro" id="IPR013083">
    <property type="entry name" value="Znf_RING/FYVE/PHD"/>
</dbReference>
<dbReference type="Proteomes" id="UP001178507">
    <property type="component" value="Unassembled WGS sequence"/>
</dbReference>
<keyword evidence="4" id="KW-1185">Reference proteome</keyword>
<dbReference type="GO" id="GO:0016567">
    <property type="term" value="P:protein ubiquitination"/>
    <property type="evidence" value="ECO:0007669"/>
    <property type="project" value="InterPro"/>
</dbReference>
<evidence type="ECO:0000313" key="3">
    <source>
        <dbReference type="EMBL" id="CAJ1375284.1"/>
    </source>
</evidence>
<dbReference type="GO" id="GO:0004842">
    <property type="term" value="F:ubiquitin-protein transferase activity"/>
    <property type="evidence" value="ECO:0007669"/>
    <property type="project" value="InterPro"/>
</dbReference>
<evidence type="ECO:0000313" key="4">
    <source>
        <dbReference type="Proteomes" id="UP001178507"/>
    </source>
</evidence>
<dbReference type="SUPFAM" id="SSF57850">
    <property type="entry name" value="RING/U-box"/>
    <property type="match status" value="1"/>
</dbReference>
<comment type="caution">
    <text evidence="3">The sequence shown here is derived from an EMBL/GenBank/DDBJ whole genome shotgun (WGS) entry which is preliminary data.</text>
</comment>
<evidence type="ECO:0000256" key="1">
    <source>
        <dbReference type="SAM" id="MobiDB-lite"/>
    </source>
</evidence>
<organism evidence="3 4">
    <name type="scientific">Effrenium voratum</name>
    <dbReference type="NCBI Taxonomy" id="2562239"/>
    <lineage>
        <taxon>Eukaryota</taxon>
        <taxon>Sar</taxon>
        <taxon>Alveolata</taxon>
        <taxon>Dinophyceae</taxon>
        <taxon>Suessiales</taxon>
        <taxon>Symbiodiniaceae</taxon>
        <taxon>Effrenium</taxon>
    </lineage>
</organism>
<accession>A0AA36MK01</accession>
<feature type="domain" description="U-box" evidence="2">
    <location>
        <begin position="601"/>
        <end position="662"/>
    </location>
</feature>
<feature type="region of interest" description="Disordered" evidence="1">
    <location>
        <begin position="17"/>
        <end position="39"/>
    </location>
</feature>
<sequence>MGCRVSAALKRLELMTGGASRGSRGGGPGPAGPEPPVAPARLGRELRELLEASNAMGPEQKVGWQRWLQQPAKEVEPPPWQKLCYRSSLLLAEGAQEAASNAAAEVAALRPLPVQPLENMPWLQHLCCLLEALDAVLCLSGSLAAAEVAEEVFPKLDEVWEVLRRYAKIAVLKPTLPETDVGALRAARLCAGDLGAATPRAQLAPLCEAALRLPLQILARCTPTGPEAVTGQDLLELADGDLSLAVFCAVSALRAPGLRASGRLKLRVWQLLQELSTFQFFASEISPFRERSDETPLQDFEAQHPGYAHGLALCLLQADALEACCDLVVANAEATQRVGIIIGCLRMLHSLSASDRLWASGRLLARRIAVLWPRFGYRVLAPHLRRLAASEAGAQGELRRDLRTLAWLLYHAPELAELARPLAAEMALRLLKGSPETLAVAIAAAANAGALTEGTLLDALSAMESTQKEAVQQRFPEETNQRLWIVEAAWPVIEELGLWPAEEDDSEAAEKRRADIEAIAKLTPEVEGFNSVLPGGVDEAKENWGDDWEAEQQQAEAAQTKADKPCSMPITLGALGVPLPGPQSLGSRSQLFAHLCSSPSELHCSLDGRLCTEPVLAAPGGELLDVLFQRSSILCWLSQRQVCPVTGVALHAEDLLPAVATWMKMTAVLPYSFGLLASEQPTQIRS</sequence>
<protein>
    <recommendedName>
        <fullName evidence="2">U-box domain-containing protein</fullName>
    </recommendedName>
</protein>